<keyword evidence="13" id="KW-0560">Oxidoreductase</keyword>
<evidence type="ECO:0000256" key="3">
    <source>
        <dbReference type="ARBA" id="ARBA00004155"/>
    </source>
</evidence>
<accession>A0ABD0R4V9</accession>
<dbReference type="Proteomes" id="UP001529510">
    <property type="component" value="Unassembled WGS sequence"/>
</dbReference>
<evidence type="ECO:0000256" key="8">
    <source>
        <dbReference type="ARBA" id="ARBA00022723"/>
    </source>
</evidence>
<dbReference type="InterPro" id="IPR006593">
    <property type="entry name" value="Cyt_b561/ferric_Rdtase_TM"/>
</dbReference>
<keyword evidence="8" id="KW-0479">Metal-binding</keyword>
<evidence type="ECO:0000256" key="4">
    <source>
        <dbReference type="ARBA" id="ARBA00011738"/>
    </source>
</evidence>
<sequence length="62" mass="7054">MRGIVAFYLTYLLCLIFGIACVALVAHWNYSYRGGFAWDGSAKQFNWHPVFMVTGMLVLYGN</sequence>
<keyword evidence="16" id="KW-0325">Glycoprotein</keyword>
<proteinExistence type="predicted"/>
<dbReference type="EMBL" id="JAMKFB020000005">
    <property type="protein sequence ID" value="KAL0193559.1"/>
    <property type="molecule type" value="Genomic_DNA"/>
</dbReference>
<comment type="cofactor">
    <cofactor evidence="1">
        <name>heme b</name>
        <dbReference type="ChEBI" id="CHEBI:60344"/>
    </cofactor>
</comment>
<evidence type="ECO:0000256" key="23">
    <source>
        <dbReference type="ARBA" id="ARBA00048457"/>
    </source>
</evidence>
<evidence type="ECO:0000313" key="26">
    <source>
        <dbReference type="EMBL" id="KAL0193559.1"/>
    </source>
</evidence>
<name>A0ABD0R4V9_CIRMR</name>
<evidence type="ECO:0000256" key="15">
    <source>
        <dbReference type="ARBA" id="ARBA00023136"/>
    </source>
</evidence>
<dbReference type="PANTHER" id="PTHR10106:SF38">
    <property type="entry name" value="LYSOSOMAL MEMBRANE ASCORBATE-DEPENDENT FERRIREDUCTASE CYB561A3"/>
    <property type="match status" value="1"/>
</dbReference>
<evidence type="ECO:0000256" key="14">
    <source>
        <dbReference type="ARBA" id="ARBA00023004"/>
    </source>
</evidence>
<dbReference type="AlphaFoldDB" id="A0ABD0R4V9"/>
<feature type="domain" description="Cytochrome b561" evidence="25">
    <location>
        <begin position="13"/>
        <end position="62"/>
    </location>
</feature>
<evidence type="ECO:0000256" key="22">
    <source>
        <dbReference type="ARBA" id="ARBA00046132"/>
    </source>
</evidence>
<keyword evidence="10" id="KW-1278">Translocase</keyword>
<feature type="non-terminal residue" evidence="26">
    <location>
        <position position="1"/>
    </location>
</feature>
<keyword evidence="14" id="KW-0408">Iron</keyword>
<comment type="catalytic activity">
    <reaction evidence="23">
        <text>Fe(3+)(out) + L-ascorbate(in) = monodehydro-L-ascorbate radical(in) + Fe(2+)(out) + H(+)</text>
        <dbReference type="Rhea" id="RHEA:30403"/>
        <dbReference type="ChEBI" id="CHEBI:15378"/>
        <dbReference type="ChEBI" id="CHEBI:29033"/>
        <dbReference type="ChEBI" id="CHEBI:29034"/>
        <dbReference type="ChEBI" id="CHEBI:38290"/>
        <dbReference type="ChEBI" id="CHEBI:59513"/>
        <dbReference type="EC" id="7.2.1.3"/>
    </reaction>
    <physiologicalReaction direction="left-to-right" evidence="23">
        <dbReference type="Rhea" id="RHEA:30404"/>
    </physiologicalReaction>
</comment>
<comment type="subunit">
    <text evidence="4">Homodimer.</text>
</comment>
<dbReference type="PROSITE" id="PS51257">
    <property type="entry name" value="PROKAR_LIPOPROTEIN"/>
    <property type="match status" value="1"/>
</dbReference>
<evidence type="ECO:0000256" key="10">
    <source>
        <dbReference type="ARBA" id="ARBA00022967"/>
    </source>
</evidence>
<keyword evidence="11" id="KW-0249">Electron transport</keyword>
<evidence type="ECO:0000256" key="21">
    <source>
        <dbReference type="ARBA" id="ARBA00042571"/>
    </source>
</evidence>
<evidence type="ECO:0000256" key="13">
    <source>
        <dbReference type="ARBA" id="ARBA00023002"/>
    </source>
</evidence>
<keyword evidence="12 24" id="KW-1133">Transmembrane helix</keyword>
<evidence type="ECO:0000256" key="18">
    <source>
        <dbReference type="ARBA" id="ARBA00024225"/>
    </source>
</evidence>
<keyword evidence="15 24" id="KW-0472">Membrane</keyword>
<dbReference type="GO" id="GO:0005765">
    <property type="term" value="C:lysosomal membrane"/>
    <property type="evidence" value="ECO:0007669"/>
    <property type="project" value="UniProtKB-SubCell"/>
</dbReference>
<keyword evidence="6" id="KW-0349">Heme</keyword>
<dbReference type="PANTHER" id="PTHR10106">
    <property type="entry name" value="CYTOCHROME B561-RELATED"/>
    <property type="match status" value="1"/>
</dbReference>
<dbReference type="GO" id="GO:0140571">
    <property type="term" value="F:transmembrane ascorbate ferrireductase activity"/>
    <property type="evidence" value="ECO:0007669"/>
    <property type="project" value="UniProtKB-EC"/>
</dbReference>
<feature type="transmembrane region" description="Helical" evidence="24">
    <location>
        <begin position="7"/>
        <end position="30"/>
    </location>
</feature>
<evidence type="ECO:0000259" key="25">
    <source>
        <dbReference type="PROSITE" id="PS50939"/>
    </source>
</evidence>
<gene>
    <name evidence="26" type="ORF">M9458_011855</name>
</gene>
<keyword evidence="27" id="KW-1185">Reference proteome</keyword>
<evidence type="ECO:0000256" key="20">
    <source>
        <dbReference type="ARBA" id="ARBA00042550"/>
    </source>
</evidence>
<dbReference type="Gene3D" id="1.20.120.1770">
    <property type="match status" value="1"/>
</dbReference>
<comment type="function">
    <text evidence="22">Transmembrane reductase that uses ascorbate as an electron donor in the cytoplasm and transfers electrons across membranes to reduce iron cations Fe(3+) into Fe(2+) in the lumen of the late endosome and lysosome. Reduced iron can then be extruded from the late endosome and lysosome to the cytoplasm by divalent metal-specific transporters. It is therefore most probably involved in endosomal and lysosomal cellular iron homeostasis.</text>
</comment>
<evidence type="ECO:0000256" key="19">
    <source>
        <dbReference type="ARBA" id="ARBA00040498"/>
    </source>
</evidence>
<evidence type="ECO:0000256" key="9">
    <source>
        <dbReference type="ARBA" id="ARBA00022753"/>
    </source>
</evidence>
<evidence type="ECO:0000256" key="17">
    <source>
        <dbReference type="ARBA" id="ARBA00023228"/>
    </source>
</evidence>
<evidence type="ECO:0000256" key="16">
    <source>
        <dbReference type="ARBA" id="ARBA00023180"/>
    </source>
</evidence>
<evidence type="ECO:0000313" key="27">
    <source>
        <dbReference type="Proteomes" id="UP001529510"/>
    </source>
</evidence>
<evidence type="ECO:0000256" key="1">
    <source>
        <dbReference type="ARBA" id="ARBA00001970"/>
    </source>
</evidence>
<keyword evidence="7 24" id="KW-0812">Transmembrane</keyword>
<organism evidence="26 27">
    <name type="scientific">Cirrhinus mrigala</name>
    <name type="common">Mrigala</name>
    <dbReference type="NCBI Taxonomy" id="683832"/>
    <lineage>
        <taxon>Eukaryota</taxon>
        <taxon>Metazoa</taxon>
        <taxon>Chordata</taxon>
        <taxon>Craniata</taxon>
        <taxon>Vertebrata</taxon>
        <taxon>Euteleostomi</taxon>
        <taxon>Actinopterygii</taxon>
        <taxon>Neopterygii</taxon>
        <taxon>Teleostei</taxon>
        <taxon>Ostariophysi</taxon>
        <taxon>Cypriniformes</taxon>
        <taxon>Cyprinidae</taxon>
        <taxon>Labeoninae</taxon>
        <taxon>Labeonini</taxon>
        <taxon>Cirrhinus</taxon>
    </lineage>
</organism>
<dbReference type="EC" id="7.2.1.3" evidence="18"/>
<evidence type="ECO:0000256" key="7">
    <source>
        <dbReference type="ARBA" id="ARBA00022692"/>
    </source>
</evidence>
<evidence type="ECO:0000256" key="12">
    <source>
        <dbReference type="ARBA" id="ARBA00022989"/>
    </source>
</evidence>
<dbReference type="GO" id="GO:0046872">
    <property type="term" value="F:metal ion binding"/>
    <property type="evidence" value="ECO:0007669"/>
    <property type="project" value="UniProtKB-KW"/>
</dbReference>
<feature type="non-terminal residue" evidence="26">
    <location>
        <position position="62"/>
    </location>
</feature>
<comment type="subcellular location">
    <subcellularLocation>
        <location evidence="2">Late endosome membrane</location>
        <topology evidence="2">Multi-pass membrane protein</topology>
    </subcellularLocation>
    <subcellularLocation>
        <location evidence="3">Lysosome membrane</location>
        <topology evidence="3">Multi-pass membrane protein</topology>
    </subcellularLocation>
</comment>
<keyword evidence="9" id="KW-0967">Endosome</keyword>
<keyword evidence="17" id="KW-0458">Lysosome</keyword>
<protein>
    <recommendedName>
        <fullName evidence="19">Lysosomal membrane ascorbate-dependent ferrireductase CYB561A3</fullName>
        <ecNumber evidence="18">7.2.1.3</ecNumber>
    </recommendedName>
    <alternativeName>
        <fullName evidence="21">Cytochrome b ascorbate-dependent protein 3</fullName>
    </alternativeName>
    <alternativeName>
        <fullName evidence="20">Lysosomal cytochrome b</fullName>
    </alternativeName>
</protein>
<evidence type="ECO:0000256" key="6">
    <source>
        <dbReference type="ARBA" id="ARBA00022617"/>
    </source>
</evidence>
<evidence type="ECO:0000256" key="5">
    <source>
        <dbReference type="ARBA" id="ARBA00022448"/>
    </source>
</evidence>
<feature type="transmembrane region" description="Helical" evidence="24">
    <location>
        <begin position="45"/>
        <end position="61"/>
    </location>
</feature>
<keyword evidence="5" id="KW-0813">Transport</keyword>
<evidence type="ECO:0000256" key="24">
    <source>
        <dbReference type="SAM" id="Phobius"/>
    </source>
</evidence>
<dbReference type="PROSITE" id="PS50939">
    <property type="entry name" value="CYTOCHROME_B561"/>
    <property type="match status" value="1"/>
</dbReference>
<evidence type="ECO:0000256" key="11">
    <source>
        <dbReference type="ARBA" id="ARBA00022982"/>
    </source>
</evidence>
<comment type="caution">
    <text evidence="26">The sequence shown here is derived from an EMBL/GenBank/DDBJ whole genome shotgun (WGS) entry which is preliminary data.</text>
</comment>
<dbReference type="GO" id="GO:0031902">
    <property type="term" value="C:late endosome membrane"/>
    <property type="evidence" value="ECO:0007669"/>
    <property type="project" value="UniProtKB-SubCell"/>
</dbReference>
<reference evidence="26 27" key="1">
    <citation type="submission" date="2024-05" db="EMBL/GenBank/DDBJ databases">
        <title>Genome sequencing and assembly of Indian major carp, Cirrhinus mrigala (Hamilton, 1822).</title>
        <authorList>
            <person name="Mohindra V."/>
            <person name="Chowdhury L.M."/>
            <person name="Lal K."/>
            <person name="Jena J.K."/>
        </authorList>
    </citation>
    <scope>NUCLEOTIDE SEQUENCE [LARGE SCALE GENOMIC DNA]</scope>
    <source>
        <strain evidence="26">CM1030</strain>
        <tissue evidence="26">Blood</tissue>
    </source>
</reference>
<dbReference type="InterPro" id="IPR043205">
    <property type="entry name" value="CYB561/CYBRD1-like"/>
</dbReference>
<evidence type="ECO:0000256" key="2">
    <source>
        <dbReference type="ARBA" id="ARBA00004107"/>
    </source>
</evidence>